<dbReference type="InterPro" id="IPR027291">
    <property type="entry name" value="Glyco_hydro_38_N_sf"/>
</dbReference>
<dbReference type="GO" id="GO:0004559">
    <property type="term" value="F:alpha-mannosidase activity"/>
    <property type="evidence" value="ECO:0007669"/>
    <property type="project" value="InterPro"/>
</dbReference>
<evidence type="ECO:0000256" key="1">
    <source>
        <dbReference type="ARBA" id="ARBA00001947"/>
    </source>
</evidence>
<evidence type="ECO:0000256" key="8">
    <source>
        <dbReference type="SAM" id="MobiDB-lite"/>
    </source>
</evidence>
<dbReference type="InterPro" id="IPR050843">
    <property type="entry name" value="Glycosyl_Hydrlase_38"/>
</dbReference>
<reference evidence="11 12" key="2">
    <citation type="submission" date="2018-10" db="EMBL/GenBank/DDBJ databases">
        <authorList>
            <consortium name="Pathogen Informatics"/>
        </authorList>
    </citation>
    <scope>NUCLEOTIDE SEQUENCE [LARGE SCALE GENOMIC DNA]</scope>
</reference>
<dbReference type="Gene3D" id="2.70.98.30">
    <property type="entry name" value="Golgi alpha-mannosidase II, domain 4"/>
    <property type="match status" value="1"/>
</dbReference>
<dbReference type="FunFam" id="3.20.110.10:FF:000003">
    <property type="entry name" value="Alpha-mannosidase"/>
    <property type="match status" value="1"/>
</dbReference>
<dbReference type="PANTHER" id="PTHR11607">
    <property type="entry name" value="ALPHA-MANNOSIDASE"/>
    <property type="match status" value="1"/>
</dbReference>
<dbReference type="InterPro" id="IPR011013">
    <property type="entry name" value="Gal_mutarotase_sf_dom"/>
</dbReference>
<evidence type="ECO:0000256" key="9">
    <source>
        <dbReference type="SAM" id="Phobius"/>
    </source>
</evidence>
<comment type="cofactor">
    <cofactor evidence="1">
        <name>Zn(2+)</name>
        <dbReference type="ChEBI" id="CHEBI:29105"/>
    </cofactor>
</comment>
<dbReference type="GO" id="GO:0030246">
    <property type="term" value="F:carbohydrate binding"/>
    <property type="evidence" value="ECO:0007669"/>
    <property type="project" value="InterPro"/>
</dbReference>
<dbReference type="InterPro" id="IPR011682">
    <property type="entry name" value="Glyco_hydro_38_C"/>
</dbReference>
<dbReference type="GO" id="GO:0006491">
    <property type="term" value="P:N-glycan processing"/>
    <property type="evidence" value="ECO:0007669"/>
    <property type="project" value="TreeGrafter"/>
</dbReference>
<keyword evidence="12" id="KW-1185">Reference proteome</keyword>
<dbReference type="SUPFAM" id="SSF88713">
    <property type="entry name" value="Glycoside hydrolase/deacetylase"/>
    <property type="match status" value="1"/>
</dbReference>
<evidence type="ECO:0000313" key="12">
    <source>
        <dbReference type="Proteomes" id="UP000274131"/>
    </source>
</evidence>
<dbReference type="GO" id="GO:0000139">
    <property type="term" value="C:Golgi membrane"/>
    <property type="evidence" value="ECO:0007669"/>
    <property type="project" value="TreeGrafter"/>
</dbReference>
<accession>A0A0N4VAF4</accession>
<dbReference type="InterPro" id="IPR028995">
    <property type="entry name" value="Glyco_hydro_57/38_cen_sf"/>
</dbReference>
<dbReference type="Pfam" id="PF07748">
    <property type="entry name" value="Glyco_hydro_38C"/>
    <property type="match status" value="1"/>
</dbReference>
<evidence type="ECO:0000256" key="6">
    <source>
        <dbReference type="ARBA" id="ARBA00023157"/>
    </source>
</evidence>
<keyword evidence="3" id="KW-0479">Metal-binding</keyword>
<dbReference type="WBParaSite" id="EVEC_0000744401-mRNA-1">
    <property type="protein sequence ID" value="EVEC_0000744401-mRNA-1"/>
    <property type="gene ID" value="EVEC_0000744401"/>
</dbReference>
<dbReference type="SUPFAM" id="SSF88688">
    <property type="entry name" value="Families 57/38 glycoside transferase middle domain"/>
    <property type="match status" value="1"/>
</dbReference>
<evidence type="ECO:0000256" key="3">
    <source>
        <dbReference type="ARBA" id="ARBA00022723"/>
    </source>
</evidence>
<keyword evidence="9" id="KW-1133">Transmembrane helix</keyword>
<protein>
    <submittedName>
        <fullName evidence="13">Alpha-mann_mid domain-containing protein</fullName>
    </submittedName>
</protein>
<evidence type="ECO:0000256" key="7">
    <source>
        <dbReference type="ARBA" id="ARBA00023295"/>
    </source>
</evidence>
<dbReference type="SUPFAM" id="SSF74650">
    <property type="entry name" value="Galactose mutarotase-like"/>
    <property type="match status" value="1"/>
</dbReference>
<sequence length="897" mass="103743">CICSVFQIIREEENAEKANEQAREEIQARKGVLLPPQESNEGAGKPRADRNMLNVYELLPFDDPDGGVWKQGWPVTYDTGEVPKQKKLEVVVTPHSHTDPGWIKTFEAYYHDQTKNILDAMLTYLLMFKDMRFVYAEISFFEQWWAGLDEEARENVKKLIKSGSLEILTGGWVMTDEANAHYFSMITQLIEGHEWIRNHLGEEYLPVNHWSIDPFGLSATLPYLIARANLSNAVVQRVHYSVKKYFAKEKKLEFKWRQMFSKDDLLTHMMPFFSYDVPHTCGPDPKICCQFDFRRLQGGGVTCPWNEAPVIISEENVAARAEMLYDQYRKKAQLFKTNVLFVPLGDDFRYDIDFEWKQQYSNYKKLFDYMNAKTEWNVHARFGTPNEYFKLMRERLREDNDRLPVLTGDFFTYSDRNDHYWSGNHFISIWTEQYSIFYNAFSSSGEIFSPLVVARRYASLFQHHDGVTGTAKSHVMTDYGEKLVFLSTIFQIFIVSVLFLVLGRYSFREIILFNSLAQERQEVVCVYVKSANSKVKRSSEPGVEVLQQISPVIEVEGNQAVVSREKFEVITFLLCINFTKLNKQWNTVDKHNYTNISFNILNRKLVSLEHSATVYFNTPYIQLENYVEIVENKNFEFAMRLKSDIQNGEYLATDLNGFQMVRRRRFSKLPLQAHFYPMPGTAFIEDNARRLSLLGAQANGVASLESGWLEVMLDRRLLQDDGRGLFSPVVDNKRTRSIFRLLLESLAEPEEGDKSPICFNSLPAHQYSLQLHYPVISFFANQDECNSPLPCDLHIVNLRTMAAPTVYGSESSRSYLASSSQALIVHRLGIDCRSKTDFRNSCPANSGKLKPLSLLVLPPKRVVETSLTLLYEKLNNNSNDEFDVMPMDIKTFKLDFS</sequence>
<dbReference type="GO" id="GO:0006013">
    <property type="term" value="P:mannose metabolic process"/>
    <property type="evidence" value="ECO:0007669"/>
    <property type="project" value="InterPro"/>
</dbReference>
<dbReference type="Gene3D" id="1.20.1270.50">
    <property type="entry name" value="Glycoside hydrolase family 38, central domain"/>
    <property type="match status" value="1"/>
</dbReference>
<evidence type="ECO:0000313" key="11">
    <source>
        <dbReference type="EMBL" id="VDD92214.1"/>
    </source>
</evidence>
<keyword evidence="5" id="KW-0862">Zinc</keyword>
<dbReference type="CDD" id="cd10809">
    <property type="entry name" value="GH38N_AMII_GMII_SfManIII_like"/>
    <property type="match status" value="1"/>
</dbReference>
<dbReference type="InterPro" id="IPR037094">
    <property type="entry name" value="Glyco_hydro_38_cen_sf"/>
</dbReference>
<dbReference type="EMBL" id="UXUI01008717">
    <property type="protein sequence ID" value="VDD92214.1"/>
    <property type="molecule type" value="Genomic_DNA"/>
</dbReference>
<dbReference type="InterPro" id="IPR015341">
    <property type="entry name" value="Glyco_hydro_38_cen"/>
</dbReference>
<keyword evidence="9" id="KW-0472">Membrane</keyword>
<dbReference type="Gene3D" id="3.20.110.10">
    <property type="entry name" value="Glycoside hydrolase 38, N terminal domain"/>
    <property type="match status" value="1"/>
</dbReference>
<dbReference type="Pfam" id="PF01074">
    <property type="entry name" value="Glyco_hydro_38N"/>
    <property type="match status" value="1"/>
</dbReference>
<dbReference type="InterPro" id="IPR011330">
    <property type="entry name" value="Glyco_hydro/deAcase_b/a-brl"/>
</dbReference>
<reference evidence="13" key="1">
    <citation type="submission" date="2016-04" db="UniProtKB">
        <authorList>
            <consortium name="WormBaseParasite"/>
        </authorList>
    </citation>
    <scope>IDENTIFICATION</scope>
</reference>
<keyword evidence="9" id="KW-0812">Transmembrane</keyword>
<dbReference type="Gene3D" id="2.60.40.1180">
    <property type="entry name" value="Golgi alpha-mannosidase II"/>
    <property type="match status" value="1"/>
</dbReference>
<dbReference type="SMART" id="SM00872">
    <property type="entry name" value="Alpha-mann_mid"/>
    <property type="match status" value="1"/>
</dbReference>
<proteinExistence type="inferred from homology"/>
<evidence type="ECO:0000256" key="4">
    <source>
        <dbReference type="ARBA" id="ARBA00022801"/>
    </source>
</evidence>
<gene>
    <name evidence="11" type="ORF">EVEC_LOCUS6965</name>
</gene>
<evidence type="ECO:0000256" key="5">
    <source>
        <dbReference type="ARBA" id="ARBA00022833"/>
    </source>
</evidence>
<feature type="domain" description="Glycoside hydrolase family 38 central" evidence="10">
    <location>
        <begin position="419"/>
        <end position="483"/>
    </location>
</feature>
<organism evidence="13">
    <name type="scientific">Enterobius vermicularis</name>
    <name type="common">Human pinworm</name>
    <dbReference type="NCBI Taxonomy" id="51028"/>
    <lineage>
        <taxon>Eukaryota</taxon>
        <taxon>Metazoa</taxon>
        <taxon>Ecdysozoa</taxon>
        <taxon>Nematoda</taxon>
        <taxon>Chromadorea</taxon>
        <taxon>Rhabditida</taxon>
        <taxon>Spirurina</taxon>
        <taxon>Oxyuridomorpha</taxon>
        <taxon>Oxyuroidea</taxon>
        <taxon>Oxyuridae</taxon>
        <taxon>Enterobius</taxon>
    </lineage>
</organism>
<dbReference type="GO" id="GO:0046872">
    <property type="term" value="F:metal ion binding"/>
    <property type="evidence" value="ECO:0007669"/>
    <property type="project" value="UniProtKB-KW"/>
</dbReference>
<keyword evidence="4" id="KW-0378">Hydrolase</keyword>
<dbReference type="Proteomes" id="UP000274131">
    <property type="component" value="Unassembled WGS sequence"/>
</dbReference>
<keyword evidence="6" id="KW-1015">Disulfide bond</keyword>
<keyword evidence="7" id="KW-0326">Glycosidase</keyword>
<dbReference type="AlphaFoldDB" id="A0A0N4VAF4"/>
<feature type="region of interest" description="Disordered" evidence="8">
    <location>
        <begin position="28"/>
        <end position="47"/>
    </location>
</feature>
<evidence type="ECO:0000313" key="13">
    <source>
        <dbReference type="WBParaSite" id="EVEC_0000744401-mRNA-1"/>
    </source>
</evidence>
<evidence type="ECO:0000256" key="2">
    <source>
        <dbReference type="ARBA" id="ARBA00009792"/>
    </source>
</evidence>
<dbReference type="STRING" id="51028.A0A0N4VAF4"/>
<dbReference type="InterPro" id="IPR013780">
    <property type="entry name" value="Glyco_hydro_b"/>
</dbReference>
<evidence type="ECO:0000259" key="10">
    <source>
        <dbReference type="SMART" id="SM00872"/>
    </source>
</evidence>
<feature type="transmembrane region" description="Helical" evidence="9">
    <location>
        <begin position="483"/>
        <end position="502"/>
    </location>
</feature>
<dbReference type="InterPro" id="IPR000602">
    <property type="entry name" value="Glyco_hydro_38_N"/>
</dbReference>
<dbReference type="OrthoDB" id="10261055at2759"/>
<comment type="similarity">
    <text evidence="2">Belongs to the glycosyl hydrolase 38 family.</text>
</comment>
<dbReference type="PANTHER" id="PTHR11607:SF3">
    <property type="entry name" value="LYSOSOMAL ALPHA-MANNOSIDASE"/>
    <property type="match status" value="1"/>
</dbReference>
<name>A0A0N4VAF4_ENTVE</name>